<evidence type="ECO:0000313" key="8">
    <source>
        <dbReference type="Proteomes" id="UP001152646"/>
    </source>
</evidence>
<feature type="region of interest" description="Disordered" evidence="4">
    <location>
        <begin position="573"/>
        <end position="623"/>
    </location>
</feature>
<dbReference type="GO" id="GO:0046872">
    <property type="term" value="F:metal ion binding"/>
    <property type="evidence" value="ECO:0007669"/>
    <property type="project" value="UniProtKB-KW"/>
</dbReference>
<dbReference type="Pfam" id="PF00884">
    <property type="entry name" value="Sulfatase"/>
    <property type="match status" value="1"/>
</dbReference>
<evidence type="ECO:0000256" key="3">
    <source>
        <dbReference type="ARBA" id="ARBA00022801"/>
    </source>
</evidence>
<dbReference type="InterPro" id="IPR017785">
    <property type="entry name" value="Choline-sulfatase"/>
</dbReference>
<evidence type="ECO:0008006" key="9">
    <source>
        <dbReference type="Google" id="ProtNLM"/>
    </source>
</evidence>
<evidence type="ECO:0000256" key="2">
    <source>
        <dbReference type="ARBA" id="ARBA00022723"/>
    </source>
</evidence>
<dbReference type="PANTHER" id="PTHR45953:SF1">
    <property type="entry name" value="IDURONATE 2-SULFATASE"/>
    <property type="match status" value="1"/>
</dbReference>
<name>A0A9W4JJW1_9EURO</name>
<evidence type="ECO:0000313" key="7">
    <source>
        <dbReference type="EMBL" id="CAG8396848.1"/>
    </source>
</evidence>
<reference evidence="7" key="1">
    <citation type="submission" date="2021-07" db="EMBL/GenBank/DDBJ databases">
        <authorList>
            <person name="Branca A.L. A."/>
        </authorList>
    </citation>
    <scope>NUCLEOTIDE SEQUENCE</scope>
</reference>
<gene>
    <name evidence="7" type="ORF">PSALAMII_LOCUS7672</name>
</gene>
<dbReference type="InterPro" id="IPR025863">
    <property type="entry name" value="Choline_sulf_C_dom"/>
</dbReference>
<dbReference type="OrthoDB" id="96314at2759"/>
<dbReference type="AlphaFoldDB" id="A0A9W4JJW1"/>
<evidence type="ECO:0000259" key="5">
    <source>
        <dbReference type="Pfam" id="PF00884"/>
    </source>
</evidence>
<comment type="caution">
    <text evidence="7">The sequence shown here is derived from an EMBL/GenBank/DDBJ whole genome shotgun (WGS) entry which is preliminary data.</text>
</comment>
<dbReference type="GO" id="GO:0005737">
    <property type="term" value="C:cytoplasm"/>
    <property type="evidence" value="ECO:0007669"/>
    <property type="project" value="TreeGrafter"/>
</dbReference>
<dbReference type="NCBIfam" id="TIGR03417">
    <property type="entry name" value="chol_sulfatase"/>
    <property type="match status" value="1"/>
</dbReference>
<dbReference type="Pfam" id="PF12411">
    <property type="entry name" value="Choline_sulf_C"/>
    <property type="match status" value="1"/>
</dbReference>
<feature type="domain" description="Sulfatase N-terminal" evidence="5">
    <location>
        <begin position="138"/>
        <end position="482"/>
    </location>
</feature>
<dbReference type="SUPFAM" id="SSF53649">
    <property type="entry name" value="Alkaline phosphatase-like"/>
    <property type="match status" value="1"/>
</dbReference>
<dbReference type="GO" id="GO:0008484">
    <property type="term" value="F:sulfuric ester hydrolase activity"/>
    <property type="evidence" value="ECO:0007669"/>
    <property type="project" value="TreeGrafter"/>
</dbReference>
<dbReference type="Gene3D" id="3.40.720.10">
    <property type="entry name" value="Alkaline Phosphatase, subunit A"/>
    <property type="match status" value="1"/>
</dbReference>
<proteinExistence type="inferred from homology"/>
<dbReference type="InterPro" id="IPR000917">
    <property type="entry name" value="Sulfatase_N"/>
</dbReference>
<feature type="compositionally biased region" description="Polar residues" evidence="4">
    <location>
        <begin position="575"/>
        <end position="586"/>
    </location>
</feature>
<keyword evidence="3" id="KW-0378">Hydrolase</keyword>
<evidence type="ECO:0000256" key="1">
    <source>
        <dbReference type="ARBA" id="ARBA00008779"/>
    </source>
</evidence>
<dbReference type="PANTHER" id="PTHR45953">
    <property type="entry name" value="IDURONATE 2-SULFATASE"/>
    <property type="match status" value="1"/>
</dbReference>
<dbReference type="EMBL" id="CAJVPA010000201">
    <property type="protein sequence ID" value="CAG8396848.1"/>
    <property type="molecule type" value="Genomic_DNA"/>
</dbReference>
<comment type="similarity">
    <text evidence="1">Belongs to the sulfatase family.</text>
</comment>
<evidence type="ECO:0000259" key="6">
    <source>
        <dbReference type="Pfam" id="PF12411"/>
    </source>
</evidence>
<dbReference type="CDD" id="cd16032">
    <property type="entry name" value="choline-sulfatase"/>
    <property type="match status" value="1"/>
</dbReference>
<protein>
    <recommendedName>
        <fullName evidence="9">Choline-sulfatase</fullName>
    </recommendedName>
</protein>
<feature type="domain" description="Choline sulfatase enzyme C-terminal" evidence="6">
    <location>
        <begin position="650"/>
        <end position="704"/>
    </location>
</feature>
<organism evidence="7 8">
    <name type="scientific">Penicillium salamii</name>
    <dbReference type="NCBI Taxonomy" id="1612424"/>
    <lineage>
        <taxon>Eukaryota</taxon>
        <taxon>Fungi</taxon>
        <taxon>Dikarya</taxon>
        <taxon>Ascomycota</taxon>
        <taxon>Pezizomycotina</taxon>
        <taxon>Eurotiomycetes</taxon>
        <taxon>Eurotiomycetidae</taxon>
        <taxon>Eurotiales</taxon>
        <taxon>Aspergillaceae</taxon>
        <taxon>Penicillium</taxon>
    </lineage>
</organism>
<dbReference type="InterPro" id="IPR017850">
    <property type="entry name" value="Alkaline_phosphatase_core_sf"/>
</dbReference>
<dbReference type="PROSITE" id="PS00149">
    <property type="entry name" value="SULFATASE_2"/>
    <property type="match status" value="1"/>
</dbReference>
<sequence length="719" mass="80742">MSPSLLAEEYVSPGSPPLIFITLQTGATLVRSYILQGFERRLARGRTRTSSILRFIPFFFLFASWPDESEFLVRSFCPRPELCVFFPLSLFSFLFLPFVPPTYGVLGFIYQPSPPSSFSFHSSHFASHPTFIMATKKPNILYIMADQMAAPLLSIHDKNSPIKTPNLDRLAEAGVVFDSAYCNAPLCAPSRFVMVSGQLPSKIGAYDNAADLPADTPTYAHYLRREGYHTALAGKMHFCGPDQLHGYEQRLTSDIYPGDYGWSVNWDEPDIRADWYHNMSSVMEAGPVVRTNQLDFDEEVIYKSTQYLYDHVRQRNEQPFCLTVSMTHPHDPYAMTKEFWDLYNDVEIPLPKNGAIPHDQQDAHSQRVLKCIDLFNKEMPDDRIRAARRSYYAACTYVDTNIGKLLKVLDNTGMADDTIIVFTGDHGDMLGERGLWYKMTWFENSARVPFLVHAPKHFAPKRVSENVSTMDLLPTFAELAGAKLISELPLDGVSLVPYLTGGEGLRTDTVYGEYMGEGTQAPLMMIRRGRWKFITSAIDPPMLFDLVNDPEEQVNLAAGLSVKASAIVGKDGLSSAVNLPTPNDTPRASPIPQRASATSSDYPFPSPTPPRTPSPAKLPPALPNTTDPAKILAFFIEETNNRWDLEKIRQDVLRSQRRRRLVYSALIQGTPSIWDYEPRVDPSTQYVRNQGKGALDDVELISRWPRVLQQAANANGVPT</sequence>
<evidence type="ECO:0000256" key="4">
    <source>
        <dbReference type="SAM" id="MobiDB-lite"/>
    </source>
</evidence>
<dbReference type="FunFam" id="3.40.720.10:FF:000032">
    <property type="entry name" value="Choline sulfatase"/>
    <property type="match status" value="1"/>
</dbReference>
<accession>A0A9W4JJW1</accession>
<keyword evidence="2" id="KW-0479">Metal-binding</keyword>
<dbReference type="Proteomes" id="UP001152646">
    <property type="component" value="Unassembled WGS sequence"/>
</dbReference>
<dbReference type="InterPro" id="IPR024607">
    <property type="entry name" value="Sulfatase_CS"/>
</dbReference>
<feature type="compositionally biased region" description="Pro residues" evidence="4">
    <location>
        <begin position="604"/>
        <end position="622"/>
    </location>
</feature>